<evidence type="ECO:0000256" key="1">
    <source>
        <dbReference type="SAM" id="Coils"/>
    </source>
</evidence>
<evidence type="ECO:0000313" key="4">
    <source>
        <dbReference type="Proteomes" id="UP000570166"/>
    </source>
</evidence>
<keyword evidence="4" id="KW-1185">Reference proteome</keyword>
<accession>A0A838L4D9</accession>
<reference evidence="3 4" key="1">
    <citation type="submission" date="2020-07" db="EMBL/GenBank/DDBJ databases">
        <authorList>
            <person name="Sun Q."/>
        </authorList>
    </citation>
    <scope>NUCLEOTIDE SEQUENCE [LARGE SCALE GENOMIC DNA]</scope>
    <source>
        <strain evidence="3 4">CGMCC 1.13654</strain>
    </source>
</reference>
<proteinExistence type="predicted"/>
<evidence type="ECO:0000256" key="2">
    <source>
        <dbReference type="SAM" id="MobiDB-lite"/>
    </source>
</evidence>
<dbReference type="AlphaFoldDB" id="A0A838L4D9"/>
<dbReference type="RefSeq" id="WP_160365135.1">
    <property type="nucleotide sequence ID" value="NZ_JACEIB010000001.1"/>
</dbReference>
<feature type="compositionally biased region" description="Basic and acidic residues" evidence="2">
    <location>
        <begin position="191"/>
        <end position="203"/>
    </location>
</feature>
<comment type="caution">
    <text evidence="3">The sequence shown here is derived from an EMBL/GenBank/DDBJ whole genome shotgun (WGS) entry which is preliminary data.</text>
</comment>
<dbReference type="Proteomes" id="UP000570166">
    <property type="component" value="Unassembled WGS sequence"/>
</dbReference>
<organism evidence="3 4">
    <name type="scientific">Sphingomonas chungangi</name>
    <dbReference type="NCBI Taxonomy" id="2683589"/>
    <lineage>
        <taxon>Bacteria</taxon>
        <taxon>Pseudomonadati</taxon>
        <taxon>Pseudomonadota</taxon>
        <taxon>Alphaproteobacteria</taxon>
        <taxon>Sphingomonadales</taxon>
        <taxon>Sphingomonadaceae</taxon>
        <taxon>Sphingomonas</taxon>
    </lineage>
</organism>
<dbReference type="EMBL" id="JACEIB010000001">
    <property type="protein sequence ID" value="MBA2933076.1"/>
    <property type="molecule type" value="Genomic_DNA"/>
</dbReference>
<gene>
    <name evidence="3" type="ORF">HZF05_03090</name>
</gene>
<name>A0A838L4D9_9SPHN</name>
<feature type="region of interest" description="Disordered" evidence="2">
    <location>
        <begin position="182"/>
        <end position="203"/>
    </location>
</feature>
<evidence type="ECO:0000313" key="3">
    <source>
        <dbReference type="EMBL" id="MBA2933076.1"/>
    </source>
</evidence>
<keyword evidence="1" id="KW-0175">Coiled coil</keyword>
<feature type="coiled-coil region" evidence="1">
    <location>
        <begin position="120"/>
        <end position="154"/>
    </location>
</feature>
<protein>
    <submittedName>
        <fullName evidence="3">Uncharacterized protein</fullName>
    </submittedName>
</protein>
<sequence>MTTKDRWLKQDKFDEAFDRVRARVGLENMNGNMVIVELGTTSRKTAYDMFNRRMAAEMDTKSPTSFVLPESERQQGADMLAEFVTGIVDSALATKQIQLNTLENMISRNDQENGDLMTVLAETEAERDTALADVEDLRATINAQAGRITHLEAQIAVLEGSVVERMVGRLTEQAALQTTVNVPQSDGPLFDQERANSADRSEA</sequence>